<feature type="repeat" description="ANK" evidence="3">
    <location>
        <begin position="480"/>
        <end position="504"/>
    </location>
</feature>
<comment type="caution">
    <text evidence="4">The sequence shown here is derived from an EMBL/GenBank/DDBJ whole genome shotgun (WGS) entry which is preliminary data.</text>
</comment>
<dbReference type="PANTHER" id="PTHR24198:SF165">
    <property type="entry name" value="ANKYRIN REPEAT-CONTAINING PROTEIN-RELATED"/>
    <property type="match status" value="1"/>
</dbReference>
<dbReference type="SMART" id="SM00248">
    <property type="entry name" value="ANK"/>
    <property type="match status" value="10"/>
</dbReference>
<evidence type="ECO:0000256" key="1">
    <source>
        <dbReference type="ARBA" id="ARBA00022737"/>
    </source>
</evidence>
<evidence type="ECO:0000256" key="2">
    <source>
        <dbReference type="ARBA" id="ARBA00023043"/>
    </source>
</evidence>
<dbReference type="Pfam" id="PF12796">
    <property type="entry name" value="Ank_2"/>
    <property type="match status" value="4"/>
</dbReference>
<organism evidence="4 5">
    <name type="scientific">Penicillium cinerascens</name>
    <dbReference type="NCBI Taxonomy" id="70096"/>
    <lineage>
        <taxon>Eukaryota</taxon>
        <taxon>Fungi</taxon>
        <taxon>Dikarya</taxon>
        <taxon>Ascomycota</taxon>
        <taxon>Pezizomycotina</taxon>
        <taxon>Eurotiomycetes</taxon>
        <taxon>Eurotiomycetidae</taxon>
        <taxon>Eurotiales</taxon>
        <taxon>Aspergillaceae</taxon>
        <taxon>Penicillium</taxon>
    </lineage>
</organism>
<dbReference type="Gene3D" id="1.25.40.20">
    <property type="entry name" value="Ankyrin repeat-containing domain"/>
    <property type="match status" value="3"/>
</dbReference>
<dbReference type="SUPFAM" id="SSF48403">
    <property type="entry name" value="Ankyrin repeat"/>
    <property type="match status" value="2"/>
</dbReference>
<dbReference type="EMBL" id="JAPQKR010000015">
    <property type="protein sequence ID" value="KAJ5194933.1"/>
    <property type="molecule type" value="Genomic_DNA"/>
</dbReference>
<keyword evidence="1" id="KW-0677">Repeat</keyword>
<dbReference type="RefSeq" id="XP_058305421.1">
    <property type="nucleotide sequence ID" value="XM_058455433.1"/>
</dbReference>
<evidence type="ECO:0000313" key="5">
    <source>
        <dbReference type="Proteomes" id="UP001150904"/>
    </source>
</evidence>
<keyword evidence="5" id="KW-1185">Reference proteome</keyword>
<evidence type="ECO:0000256" key="3">
    <source>
        <dbReference type="PROSITE-ProRule" id="PRU00023"/>
    </source>
</evidence>
<dbReference type="PANTHER" id="PTHR24198">
    <property type="entry name" value="ANKYRIN REPEAT AND PROTEIN KINASE DOMAIN-CONTAINING PROTEIN"/>
    <property type="match status" value="1"/>
</dbReference>
<keyword evidence="2 3" id="KW-0040">ANK repeat</keyword>
<dbReference type="GeneID" id="83182734"/>
<name>A0A9W9MAL4_9EURO</name>
<reference evidence="4" key="2">
    <citation type="journal article" date="2023" name="IMA Fungus">
        <title>Comparative genomic study of the Penicillium genus elucidates a diverse pangenome and 15 lateral gene transfer events.</title>
        <authorList>
            <person name="Petersen C."/>
            <person name="Sorensen T."/>
            <person name="Nielsen M.R."/>
            <person name="Sondergaard T.E."/>
            <person name="Sorensen J.L."/>
            <person name="Fitzpatrick D.A."/>
            <person name="Frisvad J.C."/>
            <person name="Nielsen K.L."/>
        </authorList>
    </citation>
    <scope>NUCLEOTIDE SEQUENCE</scope>
    <source>
        <strain evidence="4">IBT 15544</strain>
    </source>
</reference>
<evidence type="ECO:0008006" key="6">
    <source>
        <dbReference type="Google" id="ProtNLM"/>
    </source>
</evidence>
<feature type="repeat" description="ANK" evidence="3">
    <location>
        <begin position="257"/>
        <end position="280"/>
    </location>
</feature>
<dbReference type="PROSITE" id="PS50088">
    <property type="entry name" value="ANK_REPEAT"/>
    <property type="match status" value="2"/>
</dbReference>
<dbReference type="InterPro" id="IPR002110">
    <property type="entry name" value="Ankyrin_rpt"/>
</dbReference>
<reference evidence="4" key="1">
    <citation type="submission" date="2022-12" db="EMBL/GenBank/DDBJ databases">
        <authorList>
            <person name="Petersen C."/>
        </authorList>
    </citation>
    <scope>NUCLEOTIDE SEQUENCE</scope>
    <source>
        <strain evidence="4">IBT 15544</strain>
    </source>
</reference>
<dbReference type="InterPro" id="IPR036770">
    <property type="entry name" value="Ankyrin_rpt-contain_sf"/>
</dbReference>
<proteinExistence type="predicted"/>
<dbReference type="Pfam" id="PF13637">
    <property type="entry name" value="Ank_4"/>
    <property type="match status" value="1"/>
</dbReference>
<evidence type="ECO:0000313" key="4">
    <source>
        <dbReference type="EMBL" id="KAJ5194933.1"/>
    </source>
</evidence>
<sequence>MSLSALPIEIICMIVERIPTQAGVKAFMLSHRRVSNLPLVRECLYNRTGKSRLSENLLWACEKDDKNLACAMLALGADIKCSSKDQVFTPLTIAAAECNAEIVKLLLEHDTSIINGAGGCGDTALKQAIFRGHIEIVKTLLAQSNLDPSAANPHPSRTMQDPFYRLKPLNEALARGNEEMVRMLMEDSRFKLDHNSLAAAADGGNESLVKLCLQKAPPTPQYFDESPVALAAFRGNEAVVKLLLEDGGLDPNEENKYHRTPLHLAAAGGHDNIAKLLLDRYDVEPDVKDLSNITPLSDAARYGHVGVLKLLLGSGKTNPNARDSMNRTPLSHAAERGHSEAASLLLATGLVDADSKDHMDRTPLSWAAENGVPDTVRVLLQTGRVNPESKDKEEGRTPLSYAAGSSHYLNSFNGAKRRDDAQECRDIYNLLQGRTDLVSPPDVQARQRGTYGWLAKCDPVDIIEQLLEYDGVNPDAQDKQGQTPLMLAAQRRQVEAVRLLMATGKVNPELRDNDGWTPRIHAEQGFKPRKLTQAELDERAWDAWEAAL</sequence>
<protein>
    <recommendedName>
        <fullName evidence="6">F-box domain-containing protein</fullName>
    </recommendedName>
</protein>
<accession>A0A9W9MAL4</accession>
<gene>
    <name evidence="4" type="ORF">N7498_008371</name>
</gene>
<dbReference type="OrthoDB" id="426293at2759"/>
<dbReference type="Proteomes" id="UP001150904">
    <property type="component" value="Unassembled WGS sequence"/>
</dbReference>
<dbReference type="AlphaFoldDB" id="A0A9W9MAL4"/>
<dbReference type="PROSITE" id="PS50297">
    <property type="entry name" value="ANK_REP_REGION"/>
    <property type="match status" value="2"/>
</dbReference>